<evidence type="ECO:0000256" key="1">
    <source>
        <dbReference type="ARBA" id="ARBA00022448"/>
    </source>
</evidence>
<evidence type="ECO:0000259" key="4">
    <source>
        <dbReference type="PROSITE" id="PS50893"/>
    </source>
</evidence>
<dbReference type="EMBL" id="MAEL01000045">
    <property type="protein sequence ID" value="KAF1302885.1"/>
    <property type="molecule type" value="Genomic_DNA"/>
</dbReference>
<dbReference type="GO" id="GO:0005524">
    <property type="term" value="F:ATP binding"/>
    <property type="evidence" value="ECO:0007669"/>
    <property type="project" value="UniProtKB-KW"/>
</dbReference>
<sequence length="283" mass="32321">MISMQNVQVNYPTFELNCTLEVKTGMITGLIGENGAGKTTIFKALLGIIPIKSGEILIDNVPVNKLTNKKREKIGTVLSDAFFNGLFTIKDIHQLLKKSYSTYDSTYFLSQCQNFRLPDNQAIKEFSTGMLAKLKILTALSHQSDLLILDEPTNGLDVSARHEIIVILQEYMEQHPECSILISSHISSDLEKICDDIYYIKQGKILLHEDTDVLLNTYGIVKVDLDIFETISQDYIVYQKKMFYGYDLLTNQRLFYQENYPQLVIEKPGLDQILLMIMEGEQR</sequence>
<organism evidence="5 6">
    <name type="scientific">Candidatus Enterococcus willemsii</name>
    <dbReference type="NCBI Taxonomy" id="1857215"/>
    <lineage>
        <taxon>Bacteria</taxon>
        <taxon>Bacillati</taxon>
        <taxon>Bacillota</taxon>
        <taxon>Bacilli</taxon>
        <taxon>Lactobacillales</taxon>
        <taxon>Enterococcaceae</taxon>
        <taxon>Enterococcus</taxon>
    </lineage>
</organism>
<evidence type="ECO:0000313" key="6">
    <source>
        <dbReference type="Proteomes" id="UP000782705"/>
    </source>
</evidence>
<keyword evidence="1" id="KW-0813">Transport</keyword>
<evidence type="ECO:0000313" key="5">
    <source>
        <dbReference type="EMBL" id="KAF1302885.1"/>
    </source>
</evidence>
<accession>A0ABQ6YY67</accession>
<dbReference type="PANTHER" id="PTHR42939:SF3">
    <property type="entry name" value="ABC TRANSPORTER ATP-BINDING COMPONENT"/>
    <property type="match status" value="1"/>
</dbReference>
<dbReference type="InterPro" id="IPR003593">
    <property type="entry name" value="AAA+_ATPase"/>
</dbReference>
<dbReference type="PROSITE" id="PS50893">
    <property type="entry name" value="ABC_TRANSPORTER_2"/>
    <property type="match status" value="1"/>
</dbReference>
<dbReference type="Pfam" id="PF00005">
    <property type="entry name" value="ABC_tran"/>
    <property type="match status" value="1"/>
</dbReference>
<feature type="domain" description="ABC transporter" evidence="4">
    <location>
        <begin position="2"/>
        <end position="227"/>
    </location>
</feature>
<dbReference type="Gene3D" id="3.40.50.300">
    <property type="entry name" value="P-loop containing nucleotide triphosphate hydrolases"/>
    <property type="match status" value="1"/>
</dbReference>
<keyword evidence="6" id="KW-1185">Reference proteome</keyword>
<dbReference type="InterPro" id="IPR051782">
    <property type="entry name" value="ABC_Transporter_VariousFunc"/>
</dbReference>
<comment type="caution">
    <text evidence="5">The sequence shown here is derived from an EMBL/GenBank/DDBJ whole genome shotgun (WGS) entry which is preliminary data.</text>
</comment>
<dbReference type="InterPro" id="IPR027417">
    <property type="entry name" value="P-loop_NTPase"/>
</dbReference>
<dbReference type="SMART" id="SM00382">
    <property type="entry name" value="AAA"/>
    <property type="match status" value="1"/>
</dbReference>
<keyword evidence="2" id="KW-0547">Nucleotide-binding</keyword>
<dbReference type="Proteomes" id="UP000782705">
    <property type="component" value="Unassembled WGS sequence"/>
</dbReference>
<name>A0ABQ6YY67_9ENTE</name>
<dbReference type="CDD" id="cd03230">
    <property type="entry name" value="ABC_DR_subfamily_A"/>
    <property type="match status" value="1"/>
</dbReference>
<dbReference type="PANTHER" id="PTHR42939">
    <property type="entry name" value="ABC TRANSPORTER ATP-BINDING PROTEIN ALBC-RELATED"/>
    <property type="match status" value="1"/>
</dbReference>
<gene>
    <name evidence="5" type="ORF">BAU17_11770</name>
</gene>
<keyword evidence="3 5" id="KW-0067">ATP-binding</keyword>
<reference evidence="5 6" key="1">
    <citation type="submission" date="2016-06" db="EMBL/GenBank/DDBJ databases">
        <title>Four novel species of enterococci isolated from chicken manure.</title>
        <authorList>
            <person name="Van Tyne D."/>
        </authorList>
    </citation>
    <scope>NUCLEOTIDE SEQUENCE [LARGE SCALE GENOMIC DNA]</scope>
    <source>
        <strain evidence="5 6">CU12B</strain>
    </source>
</reference>
<dbReference type="SUPFAM" id="SSF52540">
    <property type="entry name" value="P-loop containing nucleoside triphosphate hydrolases"/>
    <property type="match status" value="1"/>
</dbReference>
<dbReference type="InterPro" id="IPR003439">
    <property type="entry name" value="ABC_transporter-like_ATP-bd"/>
</dbReference>
<proteinExistence type="predicted"/>
<evidence type="ECO:0000256" key="2">
    <source>
        <dbReference type="ARBA" id="ARBA00022741"/>
    </source>
</evidence>
<protein>
    <submittedName>
        <fullName evidence="5">ABC transporter ATP-binding protein</fullName>
    </submittedName>
</protein>
<evidence type="ECO:0000256" key="3">
    <source>
        <dbReference type="ARBA" id="ARBA00022840"/>
    </source>
</evidence>
<dbReference type="RefSeq" id="WP_161902545.1">
    <property type="nucleotide sequence ID" value="NZ_MAEL01000045.1"/>
</dbReference>